<evidence type="ECO:0000313" key="3">
    <source>
        <dbReference type="EMBL" id="CAF3734506.1"/>
    </source>
</evidence>
<evidence type="ECO:0000313" key="5">
    <source>
        <dbReference type="Proteomes" id="UP000663869"/>
    </source>
</evidence>
<name>A0A817ULA7_9BILA</name>
<evidence type="ECO:0000313" key="2">
    <source>
        <dbReference type="EMBL" id="CAF3331196.1"/>
    </source>
</evidence>
<gene>
    <name evidence="2" type="ORF">FME351_LOCUS2537</name>
    <name evidence="3" type="ORF">GRG538_LOCUS30464</name>
    <name evidence="4" type="ORF">TSG867_LOCUS32376</name>
</gene>
<accession>A0A817ULA7</accession>
<sequence length="130" mass="14685">MHYLPTIYIVFLGFAVLIVDCNVVNTQNGINNVNLDCSKFKPDLDVLRSFSYTVQLNPLITIGKTYAIMNSVSQVEELSIYHQINLPLDVFCHVDLRTLRVNGTPFVSQFEFDDDTISTGLSPLISRLNQ</sequence>
<comment type="caution">
    <text evidence="2">The sequence shown here is derived from an EMBL/GenBank/DDBJ whole genome shotgun (WGS) entry which is preliminary data.</text>
</comment>
<protein>
    <submittedName>
        <fullName evidence="2">Uncharacterized protein</fullName>
    </submittedName>
</protein>
<dbReference type="Proteomes" id="UP000663862">
    <property type="component" value="Unassembled WGS sequence"/>
</dbReference>
<organism evidence="2 5">
    <name type="scientific">Rotaria socialis</name>
    <dbReference type="NCBI Taxonomy" id="392032"/>
    <lineage>
        <taxon>Eukaryota</taxon>
        <taxon>Metazoa</taxon>
        <taxon>Spiralia</taxon>
        <taxon>Gnathifera</taxon>
        <taxon>Rotifera</taxon>
        <taxon>Eurotatoria</taxon>
        <taxon>Bdelloidea</taxon>
        <taxon>Philodinida</taxon>
        <taxon>Philodinidae</taxon>
        <taxon>Rotaria</taxon>
    </lineage>
</organism>
<dbReference type="EMBL" id="CAJNYU010000135">
    <property type="protein sequence ID" value="CAF3331196.1"/>
    <property type="molecule type" value="Genomic_DNA"/>
</dbReference>
<dbReference type="Proteomes" id="UP000663869">
    <property type="component" value="Unassembled WGS sequence"/>
</dbReference>
<keyword evidence="1" id="KW-0812">Transmembrane</keyword>
<proteinExistence type="predicted"/>
<dbReference type="AlphaFoldDB" id="A0A817ULA7"/>
<dbReference type="EMBL" id="CAJOBQ010007278">
    <property type="protein sequence ID" value="CAF4680957.1"/>
    <property type="molecule type" value="Genomic_DNA"/>
</dbReference>
<keyword evidence="1" id="KW-1133">Transmembrane helix</keyword>
<evidence type="ECO:0000313" key="4">
    <source>
        <dbReference type="EMBL" id="CAF4680957.1"/>
    </source>
</evidence>
<keyword evidence="1" id="KW-0472">Membrane</keyword>
<reference evidence="2" key="1">
    <citation type="submission" date="2021-02" db="EMBL/GenBank/DDBJ databases">
        <authorList>
            <person name="Nowell W R."/>
        </authorList>
    </citation>
    <scope>NUCLEOTIDE SEQUENCE</scope>
</reference>
<dbReference type="Proteomes" id="UP000663872">
    <property type="component" value="Unassembled WGS sequence"/>
</dbReference>
<evidence type="ECO:0000256" key="1">
    <source>
        <dbReference type="SAM" id="Phobius"/>
    </source>
</evidence>
<dbReference type="EMBL" id="CAJNYT010005374">
    <property type="protein sequence ID" value="CAF3734506.1"/>
    <property type="molecule type" value="Genomic_DNA"/>
</dbReference>
<feature type="transmembrane region" description="Helical" evidence="1">
    <location>
        <begin position="6"/>
        <end position="24"/>
    </location>
</feature>